<dbReference type="Proteomes" id="UP001290462">
    <property type="component" value="Unassembled WGS sequence"/>
</dbReference>
<name>A0AAW9K7F3_CARML</name>
<dbReference type="Pfam" id="PF02481">
    <property type="entry name" value="DNA_processg_A"/>
    <property type="match status" value="1"/>
</dbReference>
<organism evidence="3 4">
    <name type="scientific">Carnobacterium maltaromaticum</name>
    <name type="common">Carnobacterium piscicola</name>
    <dbReference type="NCBI Taxonomy" id="2751"/>
    <lineage>
        <taxon>Bacteria</taxon>
        <taxon>Bacillati</taxon>
        <taxon>Bacillota</taxon>
        <taxon>Bacilli</taxon>
        <taxon>Lactobacillales</taxon>
        <taxon>Carnobacteriaceae</taxon>
        <taxon>Carnobacterium</taxon>
    </lineage>
</organism>
<evidence type="ECO:0000259" key="2">
    <source>
        <dbReference type="Pfam" id="PF02481"/>
    </source>
</evidence>
<comment type="similarity">
    <text evidence="1">Belongs to the DprA/Smf family.</text>
</comment>
<dbReference type="SUPFAM" id="SSF102405">
    <property type="entry name" value="MCP/YpsA-like"/>
    <property type="match status" value="1"/>
</dbReference>
<dbReference type="AlphaFoldDB" id="A0AAW9K7F3"/>
<dbReference type="EMBL" id="JAVBVO010000005">
    <property type="protein sequence ID" value="MDZ5760510.1"/>
    <property type="molecule type" value="Genomic_DNA"/>
</dbReference>
<sequence length="289" mass="31865">MKKETLRDELVHFTLCQGIGATASIKMIAALIDQPTSSLYELSQLVGLSAPKRTAFITSYHKINFEEIKKLYQKMHIGWVTILDDDYPDYLKHIYNPPAVLFYQGNKELLRKKMLAVVGARKNTLYGVRALKQILPGLIASDFLIVSGLATGIDYETHQLTLELSGETIGVVGTGLDLCYPKENQDLQKKLAKEHLVLSEYPLGTKPLKQHFPMRNRIISGLAIGTLVIEAAARSGSLITANLALSEGREVFALPGNITSSLSAGTNELIAKGAKCVTKTEDILEEFYQ</sequence>
<proteinExistence type="inferred from homology"/>
<dbReference type="PANTHER" id="PTHR43022">
    <property type="entry name" value="PROTEIN SMF"/>
    <property type="match status" value="1"/>
</dbReference>
<evidence type="ECO:0000256" key="1">
    <source>
        <dbReference type="ARBA" id="ARBA00006525"/>
    </source>
</evidence>
<protein>
    <submittedName>
        <fullName evidence="3">DNA-processing protein DprA</fullName>
    </submittedName>
</protein>
<feature type="domain" description="Smf/DprA SLOG" evidence="2">
    <location>
        <begin position="80"/>
        <end position="287"/>
    </location>
</feature>
<dbReference type="InterPro" id="IPR003488">
    <property type="entry name" value="DprA"/>
</dbReference>
<dbReference type="GO" id="GO:0009294">
    <property type="term" value="P:DNA-mediated transformation"/>
    <property type="evidence" value="ECO:0007669"/>
    <property type="project" value="InterPro"/>
</dbReference>
<dbReference type="RefSeq" id="WP_322809699.1">
    <property type="nucleotide sequence ID" value="NZ_JAVBVO010000005.1"/>
</dbReference>
<dbReference type="Gene3D" id="3.40.50.450">
    <property type="match status" value="1"/>
</dbReference>
<comment type="caution">
    <text evidence="3">The sequence shown here is derived from an EMBL/GenBank/DDBJ whole genome shotgun (WGS) entry which is preliminary data.</text>
</comment>
<dbReference type="NCBIfam" id="TIGR00732">
    <property type="entry name" value="dprA"/>
    <property type="match status" value="1"/>
</dbReference>
<evidence type="ECO:0000313" key="3">
    <source>
        <dbReference type="EMBL" id="MDZ5760510.1"/>
    </source>
</evidence>
<accession>A0AAW9K7F3</accession>
<reference evidence="3" key="1">
    <citation type="submission" date="2023-08" db="EMBL/GenBank/DDBJ databases">
        <title>Genomic characterization of piscicolin 126 produced by Carnobacterium maltaromaticum CM22 strain isolated from salmon (Salmo salar).</title>
        <authorList>
            <person name="Gonzalez-Gragera E."/>
            <person name="Garcia-Lopez J.D."/>
            <person name="Teso-Perez C."/>
            <person name="Gimenez-Hernandez I."/>
            <person name="Peralta-Sanchez J.M."/>
            <person name="Valdivia E."/>
            <person name="Montalban-Lopez M."/>
            <person name="Martin-Platero A.M."/>
            <person name="Banos A."/>
            <person name="Martinez-Bueno M."/>
        </authorList>
    </citation>
    <scope>NUCLEOTIDE SEQUENCE</scope>
    <source>
        <strain evidence="3">CM22</strain>
    </source>
</reference>
<evidence type="ECO:0000313" key="4">
    <source>
        <dbReference type="Proteomes" id="UP001290462"/>
    </source>
</evidence>
<dbReference type="PANTHER" id="PTHR43022:SF1">
    <property type="entry name" value="PROTEIN SMF"/>
    <property type="match status" value="1"/>
</dbReference>
<dbReference type="InterPro" id="IPR057666">
    <property type="entry name" value="DrpA_SLOG"/>
</dbReference>
<gene>
    <name evidence="3" type="primary">dprA</name>
    <name evidence="3" type="ORF">RAK27_17860</name>
</gene>